<reference evidence="5" key="1">
    <citation type="submission" date="2016-03" db="EMBL/GenBank/DDBJ databases">
        <title>Mechanisms controlling the formation of the plant cell surface in tip-growing cells are functionally conserved among land plants.</title>
        <authorList>
            <person name="Honkanen S."/>
            <person name="Jones V.A."/>
            <person name="Morieri G."/>
            <person name="Champion C."/>
            <person name="Hetherington A.J."/>
            <person name="Kelly S."/>
            <person name="Saint-Marcoux D."/>
            <person name="Proust H."/>
            <person name="Prescott H."/>
            <person name="Dolan L."/>
        </authorList>
    </citation>
    <scope>NUCLEOTIDE SEQUENCE [LARGE SCALE GENOMIC DNA]</scope>
    <source>
        <tissue evidence="5">Whole gametophyte</tissue>
    </source>
</reference>
<proteinExistence type="predicted"/>
<feature type="region of interest" description="Disordered" evidence="3">
    <location>
        <begin position="306"/>
        <end position="383"/>
    </location>
</feature>
<feature type="repeat" description="HEAT" evidence="1">
    <location>
        <begin position="835"/>
        <end position="873"/>
    </location>
</feature>
<feature type="compositionally biased region" description="Low complexity" evidence="3">
    <location>
        <begin position="1025"/>
        <end position="1039"/>
    </location>
</feature>
<accession>A0A176WG01</accession>
<dbReference type="GO" id="GO:0005802">
    <property type="term" value="C:trans-Golgi network"/>
    <property type="evidence" value="ECO:0007669"/>
    <property type="project" value="InterPro"/>
</dbReference>
<feature type="region of interest" description="Disordered" evidence="3">
    <location>
        <begin position="1020"/>
        <end position="1070"/>
    </location>
</feature>
<evidence type="ECO:0000259" key="4">
    <source>
        <dbReference type="PROSITE" id="PS50042"/>
    </source>
</evidence>
<feature type="region of interest" description="Disordered" evidence="3">
    <location>
        <begin position="113"/>
        <end position="132"/>
    </location>
</feature>
<evidence type="ECO:0000313" key="6">
    <source>
        <dbReference type="Proteomes" id="UP000077202"/>
    </source>
</evidence>
<dbReference type="SUPFAM" id="SSF48371">
    <property type="entry name" value="ARM repeat"/>
    <property type="match status" value="1"/>
</dbReference>
<dbReference type="EMBL" id="LVLJ01001037">
    <property type="protein sequence ID" value="OAE31531.1"/>
    <property type="molecule type" value="Genomic_DNA"/>
</dbReference>
<dbReference type="GO" id="GO:0032367">
    <property type="term" value="P:intracellular cholesterol transport"/>
    <property type="evidence" value="ECO:0007669"/>
    <property type="project" value="InterPro"/>
</dbReference>
<evidence type="ECO:0000256" key="2">
    <source>
        <dbReference type="SAM" id="Coils"/>
    </source>
</evidence>
<dbReference type="PROSITE" id="PS50077">
    <property type="entry name" value="HEAT_REPEAT"/>
    <property type="match status" value="2"/>
</dbReference>
<dbReference type="SMART" id="SM00667">
    <property type="entry name" value="LisH"/>
    <property type="match status" value="2"/>
</dbReference>
<dbReference type="InterPro" id="IPR021133">
    <property type="entry name" value="HEAT_type_2"/>
</dbReference>
<organism evidence="5 6">
    <name type="scientific">Marchantia polymorpha subsp. ruderalis</name>
    <dbReference type="NCBI Taxonomy" id="1480154"/>
    <lineage>
        <taxon>Eukaryota</taxon>
        <taxon>Viridiplantae</taxon>
        <taxon>Streptophyta</taxon>
        <taxon>Embryophyta</taxon>
        <taxon>Marchantiophyta</taxon>
        <taxon>Marchantiopsida</taxon>
        <taxon>Marchantiidae</taxon>
        <taxon>Marchantiales</taxon>
        <taxon>Marchantiaceae</taxon>
        <taxon>Marchantia</taxon>
    </lineage>
</organism>
<evidence type="ECO:0000313" key="5">
    <source>
        <dbReference type="EMBL" id="OAE31531.1"/>
    </source>
</evidence>
<dbReference type="InterPro" id="IPR016024">
    <property type="entry name" value="ARM-type_fold"/>
</dbReference>
<dbReference type="Proteomes" id="UP000077202">
    <property type="component" value="Unassembled WGS sequence"/>
</dbReference>
<dbReference type="InterPro" id="IPR006594">
    <property type="entry name" value="LisH"/>
</dbReference>
<comment type="caution">
    <text evidence="5">The sequence shown here is derived from an EMBL/GenBank/DDBJ whole genome shotgun (WGS) entry which is preliminary data.</text>
</comment>
<feature type="compositionally biased region" description="Polar residues" evidence="3">
    <location>
        <begin position="322"/>
        <end position="354"/>
    </location>
</feature>
<evidence type="ECO:0000256" key="1">
    <source>
        <dbReference type="PROSITE-ProRule" id="PRU00103"/>
    </source>
</evidence>
<dbReference type="PROSITE" id="PS50896">
    <property type="entry name" value="LISH"/>
    <property type="match status" value="1"/>
</dbReference>
<dbReference type="PANTHER" id="PTHR32059:SF0">
    <property type="entry name" value="RAB11-BINDING PROTEIN RELCH"/>
    <property type="match status" value="1"/>
</dbReference>
<dbReference type="InterPro" id="IPR011989">
    <property type="entry name" value="ARM-like"/>
</dbReference>
<dbReference type="PANTHER" id="PTHR32059">
    <property type="entry name" value="RAB11-BINDING PROTEIN RELCH"/>
    <property type="match status" value="1"/>
</dbReference>
<evidence type="ECO:0000256" key="3">
    <source>
        <dbReference type="SAM" id="MobiDB-lite"/>
    </source>
</evidence>
<sequence length="1070" mass="118976">MESEKASTRNVVIDFLLQEHYHLTAFELYHELLEDGQGAAATKLHSFFSDSDTFPSEQMRALQGIDAQLLADEKEAAIERAAVTEYELRLAREDIKSLQEKLERNSEISAVASESVAPTTEEEVAAPSKKRSCRDLGPLGDGDRTDLNCAVKEYLVAAGYKLTAMTFYEEVGDQDMNHWRNQAAHVPDALRRYYLSFLASTVDAAEERSLLLSENESLLKDKEALGEEVSSLTKSLESIRKEAKEKDRQIRQLRESLEMTQKELNVNRAEMTSLKLELESMISGRNHERSQSGDIPALEERQIDVNGKAADSVPREDVVNESPVTQSGPISSTTDMSKETMSSSGTLTNVYTESNGEDGYKSMLTSDELSSHETRRDSVDEKHETELQTVQVLADTLPKIVPYVLINHREACVSLARNVGDIRSETELLPQCWEQINHKYEERRILVAQSCGELGQFVRAETRPSLILSIIQQLIEDEATVVREAAAQNLALLLPLFPDLDKFFKVEELVFQLVCDPAGIVVEASLEQLIPAVVRWAKSEKQLIHHLLSALISRLLGSVQRCPPLSGVQDSLEFQLRILGERERWVSDVLLRLLTQLLPEVRRVAIESCPFPDIFPEEEEEAFFSDELLGLYARANLQWPDFDWLPEDCFPALLHLACMLPPREEGLRSRLAKLLLTASNLFGGAYLMSIVLPIFLMAAGDYADTSHLSSRLANRIKGFKPLTPRAEQLARTCVLPLLLAGVYGAPNMKEGYLAEYLKNLVLQSSVKQGAWTPVHTPELIDAVRFLCTFNQQHTVIVGVLWELVVNPNANVKSTAAVLFKALVPYVDLKLAQQQVLPALVTLGSDPNLDVKYSSIEAFGTVAQHFKDEAVVDKIRVQMDAFLDDGDHEGTVAVMRALAAAVPHTTPSLRDYILFALFWHTYYFGSCMTGATTQGTTLIRRREKVDVFCEAIRALDATEISAGNVKDLLLPTIQNLLKDTDALDPAHKEALEVMQRERSGGRLESISKHLKKTSMGGLFGEGGYLSAPGSPSSATASAPDSPQPAPSPQPEEGRLKRMMRANFGEMIRGKS</sequence>
<feature type="coiled-coil region" evidence="2">
    <location>
        <begin position="81"/>
        <end position="108"/>
    </location>
</feature>
<dbReference type="Gene3D" id="1.25.10.10">
    <property type="entry name" value="Leucine-rich Repeat Variant"/>
    <property type="match status" value="2"/>
</dbReference>
<dbReference type="AlphaFoldDB" id="A0A176WG01"/>
<keyword evidence="2" id="KW-0175">Coiled coil</keyword>
<dbReference type="GO" id="GO:0055037">
    <property type="term" value="C:recycling endosome"/>
    <property type="evidence" value="ECO:0007669"/>
    <property type="project" value="TreeGrafter"/>
</dbReference>
<feature type="coiled-coil region" evidence="2">
    <location>
        <begin position="222"/>
        <end position="270"/>
    </location>
</feature>
<dbReference type="InterPro" id="IPR000595">
    <property type="entry name" value="cNMP-bd_dom"/>
</dbReference>
<feature type="compositionally biased region" description="Basic and acidic residues" evidence="3">
    <location>
        <begin position="369"/>
        <end position="383"/>
    </location>
</feature>
<dbReference type="PROSITE" id="PS50042">
    <property type="entry name" value="CNMP_BINDING_3"/>
    <property type="match status" value="1"/>
</dbReference>
<feature type="domain" description="Cyclic nucleotide-binding" evidence="4">
    <location>
        <begin position="1000"/>
        <end position="1070"/>
    </location>
</feature>
<keyword evidence="6" id="KW-1185">Reference proteome</keyword>
<name>A0A176WG01_MARPO</name>
<protein>
    <recommendedName>
        <fullName evidence="4">Cyclic nucleotide-binding domain-containing protein</fullName>
    </recommendedName>
</protein>
<feature type="repeat" description="HEAT" evidence="1">
    <location>
        <begin position="467"/>
        <end position="499"/>
    </location>
</feature>
<gene>
    <name evidence="5" type="ORF">AXG93_2815s1050</name>
</gene>
<dbReference type="InterPro" id="IPR040362">
    <property type="entry name" value="RELCH"/>
</dbReference>